<feature type="region of interest" description="Disordered" evidence="1">
    <location>
        <begin position="159"/>
        <end position="181"/>
    </location>
</feature>
<keyword evidence="3" id="KW-1185">Reference proteome</keyword>
<name>A0ABD1W5Q4_9LAMI</name>
<sequence>MLDTSDEEYVDEKEVHNNLVYKDIIQAPEVGMHFVSLDNLFEYYKQYAKQEEFGIIKKSARSDGNLRFVCLSCSRARNSTSQKQNHLNPNPLTKTGCKAKINILYLEMGSARLIKYSGDFSAREDRRRKTVLDMVRWSCEGHPRGSAVRTLVVEAADEDDEVESAPSERSNEDSLQDSQSDDCSFCLDPSWLILPRHGFDSRFSFSIISRKLTTGVLFKIAKSDKS</sequence>
<dbReference type="PANTHER" id="PTHR46328">
    <property type="entry name" value="FAR-RED IMPAIRED RESPONSIVE (FAR1) FAMILY PROTEIN-RELATED"/>
    <property type="match status" value="1"/>
</dbReference>
<comment type="caution">
    <text evidence="2">The sequence shown here is derived from an EMBL/GenBank/DDBJ whole genome shotgun (WGS) entry which is preliminary data.</text>
</comment>
<dbReference type="Proteomes" id="UP001604277">
    <property type="component" value="Unassembled WGS sequence"/>
</dbReference>
<reference evidence="3" key="1">
    <citation type="submission" date="2024-07" db="EMBL/GenBank/DDBJ databases">
        <title>Two chromosome-level genome assemblies of Korean endemic species Abeliophyllum distichum and Forsythia ovata (Oleaceae).</title>
        <authorList>
            <person name="Jang H."/>
        </authorList>
    </citation>
    <scope>NUCLEOTIDE SEQUENCE [LARGE SCALE GENOMIC DNA]</scope>
</reference>
<dbReference type="AlphaFoldDB" id="A0ABD1W5Q4"/>
<evidence type="ECO:0000313" key="2">
    <source>
        <dbReference type="EMBL" id="KAL2544996.1"/>
    </source>
</evidence>
<evidence type="ECO:0000256" key="1">
    <source>
        <dbReference type="SAM" id="MobiDB-lite"/>
    </source>
</evidence>
<dbReference type="PANTHER" id="PTHR46328:SF35">
    <property type="entry name" value="PROTEIN FAR1-RELATED SEQUENCE 5-LIKE"/>
    <property type="match status" value="1"/>
</dbReference>
<evidence type="ECO:0000313" key="3">
    <source>
        <dbReference type="Proteomes" id="UP001604277"/>
    </source>
</evidence>
<accession>A0ABD1W5Q4</accession>
<dbReference type="EMBL" id="JBFOLJ010000004">
    <property type="protein sequence ID" value="KAL2544996.1"/>
    <property type="molecule type" value="Genomic_DNA"/>
</dbReference>
<proteinExistence type="predicted"/>
<gene>
    <name evidence="2" type="ORF">Fot_14229</name>
</gene>
<organism evidence="2 3">
    <name type="scientific">Forsythia ovata</name>
    <dbReference type="NCBI Taxonomy" id="205694"/>
    <lineage>
        <taxon>Eukaryota</taxon>
        <taxon>Viridiplantae</taxon>
        <taxon>Streptophyta</taxon>
        <taxon>Embryophyta</taxon>
        <taxon>Tracheophyta</taxon>
        <taxon>Spermatophyta</taxon>
        <taxon>Magnoliopsida</taxon>
        <taxon>eudicotyledons</taxon>
        <taxon>Gunneridae</taxon>
        <taxon>Pentapetalae</taxon>
        <taxon>asterids</taxon>
        <taxon>lamiids</taxon>
        <taxon>Lamiales</taxon>
        <taxon>Oleaceae</taxon>
        <taxon>Forsythieae</taxon>
        <taxon>Forsythia</taxon>
    </lineage>
</organism>
<protein>
    <submittedName>
        <fullName evidence="2">Protein FAR1-RELATED SEQUENCE</fullName>
    </submittedName>
</protein>